<organism evidence="6 7">
    <name type="scientific">Chlorella vulgaris</name>
    <name type="common">Green alga</name>
    <dbReference type="NCBI Taxonomy" id="3077"/>
    <lineage>
        <taxon>Eukaryota</taxon>
        <taxon>Viridiplantae</taxon>
        <taxon>Chlorophyta</taxon>
        <taxon>core chlorophytes</taxon>
        <taxon>Trebouxiophyceae</taxon>
        <taxon>Chlorellales</taxon>
        <taxon>Chlorellaceae</taxon>
        <taxon>Chlorella clade</taxon>
        <taxon>Chlorella</taxon>
    </lineage>
</organism>
<evidence type="ECO:0000313" key="6">
    <source>
        <dbReference type="EMBL" id="KAI3426324.1"/>
    </source>
</evidence>
<name>A0A9D4TIH7_CHLVU</name>
<evidence type="ECO:0000256" key="3">
    <source>
        <dbReference type="ARBA" id="ARBA00022898"/>
    </source>
</evidence>
<gene>
    <name evidence="6" type="ORF">D9Q98_008697</name>
</gene>
<evidence type="ECO:0000256" key="4">
    <source>
        <dbReference type="RuleBase" id="RU362118"/>
    </source>
</evidence>
<dbReference type="InterPro" id="IPR015424">
    <property type="entry name" value="PyrdxlP-dep_Trfase"/>
</dbReference>
<evidence type="ECO:0000256" key="5">
    <source>
        <dbReference type="SAM" id="MobiDB-lite"/>
    </source>
</evidence>
<evidence type="ECO:0000256" key="1">
    <source>
        <dbReference type="ARBA" id="ARBA00001933"/>
    </source>
</evidence>
<dbReference type="GO" id="GO:0030170">
    <property type="term" value="F:pyridoxal phosphate binding"/>
    <property type="evidence" value="ECO:0007669"/>
    <property type="project" value="InterPro"/>
</dbReference>
<comment type="caution">
    <text evidence="6">The sequence shown here is derived from an EMBL/GenBank/DDBJ whole genome shotgun (WGS) entry which is preliminary data.</text>
</comment>
<accession>A0A9D4TIH7</accession>
<protein>
    <recommendedName>
        <fullName evidence="8">Methionine gamma-lyase</fullName>
    </recommendedName>
</protein>
<dbReference type="InterPro" id="IPR015422">
    <property type="entry name" value="PyrdxlP-dep_Trfase_small"/>
</dbReference>
<dbReference type="EMBL" id="SIDB01000011">
    <property type="protein sequence ID" value="KAI3426324.1"/>
    <property type="molecule type" value="Genomic_DNA"/>
</dbReference>
<dbReference type="Gene3D" id="3.90.1150.10">
    <property type="entry name" value="Aspartate Aminotransferase, domain 1"/>
    <property type="match status" value="1"/>
</dbReference>
<keyword evidence="3 4" id="KW-0663">Pyridoxal phosphate</keyword>
<dbReference type="Proteomes" id="UP001055712">
    <property type="component" value="Unassembled WGS sequence"/>
</dbReference>
<keyword evidence="7" id="KW-1185">Reference proteome</keyword>
<proteinExistence type="inferred from homology"/>
<evidence type="ECO:0008006" key="8">
    <source>
        <dbReference type="Google" id="ProtNLM"/>
    </source>
</evidence>
<comment type="cofactor">
    <cofactor evidence="1 4">
        <name>pyridoxal 5'-phosphate</name>
        <dbReference type="ChEBI" id="CHEBI:597326"/>
    </cofactor>
</comment>
<dbReference type="PANTHER" id="PTHR11808:SF80">
    <property type="entry name" value="CYSTATHIONINE GAMMA-LYASE"/>
    <property type="match status" value="1"/>
</dbReference>
<dbReference type="GO" id="GO:0016846">
    <property type="term" value="F:carbon-sulfur lyase activity"/>
    <property type="evidence" value="ECO:0007669"/>
    <property type="project" value="TreeGrafter"/>
</dbReference>
<reference evidence="6" key="1">
    <citation type="journal article" date="2019" name="Plant J.">
        <title>Chlorella vulgaris genome assembly and annotation reveals the molecular basis for metabolic acclimation to high light conditions.</title>
        <authorList>
            <person name="Cecchin M."/>
            <person name="Marcolungo L."/>
            <person name="Rossato M."/>
            <person name="Girolomoni L."/>
            <person name="Cosentino E."/>
            <person name="Cuine S."/>
            <person name="Li-Beisson Y."/>
            <person name="Delledonne M."/>
            <person name="Ballottari M."/>
        </authorList>
    </citation>
    <scope>NUCLEOTIDE SEQUENCE</scope>
    <source>
        <strain evidence="6">211/11P</strain>
    </source>
</reference>
<dbReference type="FunFam" id="3.40.640.10:FF:000046">
    <property type="entry name" value="Cystathionine gamma-lyase"/>
    <property type="match status" value="1"/>
</dbReference>
<dbReference type="InterPro" id="IPR000277">
    <property type="entry name" value="Cys/Met-Metab_PyrdxlP-dep_enz"/>
</dbReference>
<evidence type="ECO:0000313" key="7">
    <source>
        <dbReference type="Proteomes" id="UP001055712"/>
    </source>
</evidence>
<dbReference type="SUPFAM" id="SSF53383">
    <property type="entry name" value="PLP-dependent transferases"/>
    <property type="match status" value="1"/>
</dbReference>
<evidence type="ECO:0000256" key="2">
    <source>
        <dbReference type="ARBA" id="ARBA00009077"/>
    </source>
</evidence>
<dbReference type="GO" id="GO:0005737">
    <property type="term" value="C:cytoplasm"/>
    <property type="evidence" value="ECO:0007669"/>
    <property type="project" value="TreeGrafter"/>
</dbReference>
<reference evidence="6" key="2">
    <citation type="submission" date="2020-11" db="EMBL/GenBank/DDBJ databases">
        <authorList>
            <person name="Cecchin M."/>
            <person name="Marcolungo L."/>
            <person name="Rossato M."/>
            <person name="Girolomoni L."/>
            <person name="Cosentino E."/>
            <person name="Cuine S."/>
            <person name="Li-Beisson Y."/>
            <person name="Delledonne M."/>
            <person name="Ballottari M."/>
        </authorList>
    </citation>
    <scope>NUCLEOTIDE SEQUENCE</scope>
    <source>
        <strain evidence="6">211/11P</strain>
        <tissue evidence="6">Whole cell</tissue>
    </source>
</reference>
<dbReference type="GO" id="GO:0019346">
    <property type="term" value="P:transsulfuration"/>
    <property type="evidence" value="ECO:0007669"/>
    <property type="project" value="InterPro"/>
</dbReference>
<dbReference type="AlphaFoldDB" id="A0A9D4TIH7"/>
<feature type="region of interest" description="Disordered" evidence="5">
    <location>
        <begin position="428"/>
        <end position="469"/>
    </location>
</feature>
<comment type="similarity">
    <text evidence="2 4">Belongs to the trans-sulfuration enzymes family.</text>
</comment>
<dbReference type="OrthoDB" id="3512640at2759"/>
<dbReference type="InterPro" id="IPR015421">
    <property type="entry name" value="PyrdxlP-dep_Trfase_major"/>
</dbReference>
<dbReference type="PANTHER" id="PTHR11808">
    <property type="entry name" value="TRANS-SULFURATION ENZYME FAMILY MEMBER"/>
    <property type="match status" value="1"/>
</dbReference>
<dbReference type="Gene3D" id="3.40.640.10">
    <property type="entry name" value="Type I PLP-dependent aspartate aminotransferase-like (Major domain)"/>
    <property type="match status" value="1"/>
</dbReference>
<dbReference type="Pfam" id="PF01053">
    <property type="entry name" value="Cys_Met_Meta_PP"/>
    <property type="match status" value="1"/>
</dbReference>
<sequence length="527" mass="54516">MDASFNDPAARLAAAARTFGEFGGVNAGIEVSTTFTVLHADTLPEIFAGEKGPNGGCYLYGRSFNPTVRNLGRQLAALEGAAAGYACASGMAAISSTLLGLCNSGDHIVCSNAVYGGTFALLKDFLPAKCGITATFVAITDLAAVEAAVQPSTRVIYTEALSNPTLVVADIPGLAQVARAKGVKLVVDNTFTPLVLTPLRLGADVVVHSLTKFISGASDIIAGAVCAADGQFINSLMDLKMGPLMLTGPTMDPKVASELSLRIPHLPLRMKEHSARAQRYAEGLQALGARVVYPGLASHPQHELLKRLANPGYGFGGMLTVELGSLDRAKSLMERLQNKHGFGLMAVSLGYFDTLMSASAASTSSELDPAELAAAGISGGLVRISVGVTGTVEQRWGQLEEAYRSVAQVPASAKPTYKAVQVSRDMHTGELKRTPSWHSFGTRDSAGGSGDENEDGTSTATESAIPLPELADLAGPPIKVRRLGASEIYYTKLVHPQAPAAAPLLPLSAQGSVNAGVPAPGGGPVAP</sequence>
<dbReference type="FunFam" id="3.90.1150.10:FF:000087">
    <property type="entry name" value="Putative methionine gamma-lyase"/>
    <property type="match status" value="1"/>
</dbReference>